<accession>A0A9D1T0F3</accession>
<dbReference type="InterPro" id="IPR023198">
    <property type="entry name" value="PGP-like_dom2"/>
</dbReference>
<reference evidence="1" key="2">
    <citation type="journal article" date="2021" name="PeerJ">
        <title>Extensive microbial diversity within the chicken gut microbiome revealed by metagenomics and culture.</title>
        <authorList>
            <person name="Gilroy R."/>
            <person name="Ravi A."/>
            <person name="Getino M."/>
            <person name="Pursley I."/>
            <person name="Horton D.L."/>
            <person name="Alikhan N.F."/>
            <person name="Baker D."/>
            <person name="Gharbi K."/>
            <person name="Hall N."/>
            <person name="Watson M."/>
            <person name="Adriaenssens E.M."/>
            <person name="Foster-Nyarko E."/>
            <person name="Jarju S."/>
            <person name="Secka A."/>
            <person name="Antonio M."/>
            <person name="Oren A."/>
            <person name="Chaudhuri R.R."/>
            <person name="La Ragione R."/>
            <person name="Hildebrand F."/>
            <person name="Pallen M.J."/>
        </authorList>
    </citation>
    <scope>NUCLEOTIDE SEQUENCE</scope>
    <source>
        <strain evidence="1">10669</strain>
    </source>
</reference>
<evidence type="ECO:0000313" key="2">
    <source>
        <dbReference type="Proteomes" id="UP000886812"/>
    </source>
</evidence>
<organism evidence="1 2">
    <name type="scientific">Candidatus Spyradosoma merdigallinarum</name>
    <dbReference type="NCBI Taxonomy" id="2840950"/>
    <lineage>
        <taxon>Bacteria</taxon>
        <taxon>Pseudomonadati</taxon>
        <taxon>Verrucomicrobiota</taxon>
        <taxon>Opitutia</taxon>
        <taxon>Opitutia incertae sedis</taxon>
        <taxon>Candidatus Spyradosoma</taxon>
    </lineage>
</organism>
<dbReference type="Pfam" id="PF00702">
    <property type="entry name" value="Hydrolase"/>
    <property type="match status" value="1"/>
</dbReference>
<sequence length="214" mass="24161">MRLNDSLLRGISAVVFDFGGVVMDVDLSRTVEAFARLGVKNLSAAETQVGSGTFFEANERGDFAPGEFWTKLRERAPELASRTDAELHAAWDALLGDFDPARIALLRELRSRCRIFLLSNTNPQHRETILRRFSEQIGGDMNALFEQAFYSDLLRCVKPNREIYEKVEKLAGLVPAETLFIDDKEENVAAARECGWRAHRLDPAKETILDLFRA</sequence>
<dbReference type="SFLD" id="SFLDG01129">
    <property type="entry name" value="C1.5:_HAD__Beta-PGM__Phosphata"/>
    <property type="match status" value="1"/>
</dbReference>
<dbReference type="Gene3D" id="1.10.150.240">
    <property type="entry name" value="Putative phosphatase, domain 2"/>
    <property type="match status" value="1"/>
</dbReference>
<proteinExistence type="predicted"/>
<dbReference type="InterPro" id="IPR036412">
    <property type="entry name" value="HAD-like_sf"/>
</dbReference>
<dbReference type="SFLD" id="SFLDS00003">
    <property type="entry name" value="Haloacid_Dehalogenase"/>
    <property type="match status" value="1"/>
</dbReference>
<dbReference type="PANTHER" id="PTHR43611:SF3">
    <property type="entry name" value="FLAVIN MONONUCLEOTIDE HYDROLASE 1, CHLOROPLATIC"/>
    <property type="match status" value="1"/>
</dbReference>
<dbReference type="InterPro" id="IPR006439">
    <property type="entry name" value="HAD-SF_hydro_IA"/>
</dbReference>
<dbReference type="SUPFAM" id="SSF56784">
    <property type="entry name" value="HAD-like"/>
    <property type="match status" value="1"/>
</dbReference>
<dbReference type="AlphaFoldDB" id="A0A9D1T0F3"/>
<evidence type="ECO:0000313" key="1">
    <source>
        <dbReference type="EMBL" id="HIV03728.1"/>
    </source>
</evidence>
<dbReference type="NCBIfam" id="TIGR01509">
    <property type="entry name" value="HAD-SF-IA-v3"/>
    <property type="match status" value="1"/>
</dbReference>
<dbReference type="InterPro" id="IPR023214">
    <property type="entry name" value="HAD_sf"/>
</dbReference>
<dbReference type="PANTHER" id="PTHR43611">
    <property type="entry name" value="ALPHA-D-GLUCOSE 1-PHOSPHATE PHOSPHATASE"/>
    <property type="match status" value="1"/>
</dbReference>
<dbReference type="EMBL" id="DVOG01000029">
    <property type="protein sequence ID" value="HIV03728.1"/>
    <property type="molecule type" value="Genomic_DNA"/>
</dbReference>
<dbReference type="PRINTS" id="PR00413">
    <property type="entry name" value="HADHALOGNASE"/>
</dbReference>
<gene>
    <name evidence="1" type="ORF">IAC75_01065</name>
</gene>
<name>A0A9D1T0F3_9BACT</name>
<dbReference type="Proteomes" id="UP000886812">
    <property type="component" value="Unassembled WGS sequence"/>
</dbReference>
<dbReference type="Gene3D" id="3.40.50.1000">
    <property type="entry name" value="HAD superfamily/HAD-like"/>
    <property type="match status" value="1"/>
</dbReference>
<protein>
    <submittedName>
        <fullName evidence="1">HAD family phosphatase</fullName>
    </submittedName>
</protein>
<dbReference type="CDD" id="cd02603">
    <property type="entry name" value="HAD_sEH-N_like"/>
    <property type="match status" value="1"/>
</dbReference>
<reference evidence="1" key="1">
    <citation type="submission" date="2020-10" db="EMBL/GenBank/DDBJ databases">
        <authorList>
            <person name="Gilroy R."/>
        </authorList>
    </citation>
    <scope>NUCLEOTIDE SEQUENCE</scope>
    <source>
        <strain evidence="1">10669</strain>
    </source>
</reference>
<comment type="caution">
    <text evidence="1">The sequence shown here is derived from an EMBL/GenBank/DDBJ whole genome shotgun (WGS) entry which is preliminary data.</text>
</comment>